<evidence type="ECO:0000256" key="2">
    <source>
        <dbReference type="ARBA" id="ARBA00022840"/>
    </source>
</evidence>
<dbReference type="EMBL" id="QXQA01000004">
    <property type="protein sequence ID" value="RIX53615.1"/>
    <property type="molecule type" value="Genomic_DNA"/>
</dbReference>
<dbReference type="PIRSF" id="PIRSF005814">
    <property type="entry name" value="MutS_YshD"/>
    <property type="match status" value="1"/>
</dbReference>
<keyword evidence="7" id="KW-1185">Reference proteome</keyword>
<dbReference type="SUPFAM" id="SSF52540">
    <property type="entry name" value="P-loop containing nucleoside triphosphate hydrolases"/>
    <property type="match status" value="1"/>
</dbReference>
<dbReference type="Proteomes" id="UP000266482">
    <property type="component" value="Unassembled WGS sequence"/>
</dbReference>
<dbReference type="InterPro" id="IPR005747">
    <property type="entry name" value="MutS2"/>
</dbReference>
<dbReference type="RefSeq" id="WP_119599264.1">
    <property type="nucleotide sequence ID" value="NZ_QXQA01000004.1"/>
</dbReference>
<evidence type="ECO:0000256" key="4">
    <source>
        <dbReference type="SAM" id="MobiDB-lite"/>
    </source>
</evidence>
<evidence type="ECO:0000256" key="3">
    <source>
        <dbReference type="ARBA" id="ARBA00023125"/>
    </source>
</evidence>
<evidence type="ECO:0000313" key="6">
    <source>
        <dbReference type="EMBL" id="RIX53615.1"/>
    </source>
</evidence>
<name>A0A3A1UZC8_9BACL</name>
<dbReference type="OrthoDB" id="9808166at2"/>
<dbReference type="GO" id="GO:0030983">
    <property type="term" value="F:mismatched DNA binding"/>
    <property type="evidence" value="ECO:0007669"/>
    <property type="project" value="InterPro"/>
</dbReference>
<dbReference type="GO" id="GO:0016887">
    <property type="term" value="F:ATP hydrolysis activity"/>
    <property type="evidence" value="ECO:0007669"/>
    <property type="project" value="InterPro"/>
</dbReference>
<dbReference type="AlphaFoldDB" id="A0A3A1UZC8"/>
<dbReference type="GO" id="GO:0140664">
    <property type="term" value="F:ATP-dependent DNA damage sensor activity"/>
    <property type="evidence" value="ECO:0007669"/>
    <property type="project" value="InterPro"/>
</dbReference>
<evidence type="ECO:0000313" key="7">
    <source>
        <dbReference type="Proteomes" id="UP000266482"/>
    </source>
</evidence>
<gene>
    <name evidence="6" type="ORF">D3P08_09305</name>
</gene>
<dbReference type="GO" id="GO:0006298">
    <property type="term" value="P:mismatch repair"/>
    <property type="evidence" value="ECO:0007669"/>
    <property type="project" value="InterPro"/>
</dbReference>
<dbReference type="GO" id="GO:0005524">
    <property type="term" value="F:ATP binding"/>
    <property type="evidence" value="ECO:0007669"/>
    <property type="project" value="UniProtKB-KW"/>
</dbReference>
<dbReference type="GO" id="GO:0004519">
    <property type="term" value="F:endonuclease activity"/>
    <property type="evidence" value="ECO:0007669"/>
    <property type="project" value="InterPro"/>
</dbReference>
<accession>A0A3A1UZC8</accession>
<reference evidence="6 7" key="1">
    <citation type="submission" date="2018-09" db="EMBL/GenBank/DDBJ databases">
        <title>Paenibacillus aracenensis nov. sp. isolated from a cave in southern Spain.</title>
        <authorList>
            <person name="Jurado V."/>
            <person name="Gutierrez-Patricio S."/>
            <person name="Gonzalez-Pimentel J.L."/>
            <person name="Miller A.Z."/>
            <person name="Laiz L."/>
            <person name="Saiz-Jimenez C."/>
        </authorList>
    </citation>
    <scope>NUCLEOTIDE SEQUENCE [LARGE SCALE GENOMIC DNA]</scope>
    <source>
        <strain evidence="6 7">DSM 22867</strain>
    </source>
</reference>
<evidence type="ECO:0000256" key="1">
    <source>
        <dbReference type="ARBA" id="ARBA00022741"/>
    </source>
</evidence>
<dbReference type="SUPFAM" id="SSF48334">
    <property type="entry name" value="DNA repair protein MutS, domain III"/>
    <property type="match status" value="1"/>
</dbReference>
<dbReference type="InterPro" id="IPR000432">
    <property type="entry name" value="DNA_mismatch_repair_MutS_C"/>
</dbReference>
<dbReference type="InterPro" id="IPR007696">
    <property type="entry name" value="DNA_mismatch_repair_MutS_core"/>
</dbReference>
<comment type="caution">
    <text evidence="6">The sequence shown here is derived from an EMBL/GenBank/DDBJ whole genome shotgun (WGS) entry which is preliminary data.</text>
</comment>
<keyword evidence="1" id="KW-0547">Nucleotide-binding</keyword>
<dbReference type="PANTHER" id="PTHR48466">
    <property type="entry name" value="OS10G0509000 PROTEIN-RELATED"/>
    <property type="match status" value="1"/>
</dbReference>
<keyword evidence="3" id="KW-0238">DNA-binding</keyword>
<protein>
    <submittedName>
        <fullName evidence="6">DNA mismatch repair protein MutS</fullName>
    </submittedName>
</protein>
<dbReference type="InterPro" id="IPR027417">
    <property type="entry name" value="P-loop_NTPase"/>
</dbReference>
<sequence>MNEQTYKKLEYDRIKDMVAAYTVSPAGRRLAEAMQPSTAAGQIEAWLKETNEASELLGSGASIPLSAMEGIDTFMSLLGKGKIYTEAELDAVAIWLTSVSQMKKYMRSKMHLAPTIASYAESMDECKPLREELGRSIRYGMLTDEASPDLAYIRRQIYAMEDRISRKMENALSKYRSALQESIVSKRRDRFVIAVKRELRKQVPGTVLDESSSGQTLFVEPLDVSELQLELTEWRAAEERERTVVLARLSELAESYALSLETNRQAMASFDFIMARGKLARSYEGRLIALSGEPVIKLQGARHPLLGNNCVPIDAELGERWKQLIITGPNTGGKTAALKTMGLLALMNQSGLLIPADEGSVMGIFREVLADVGDGQSLEQSLSTFSSHIAVLKEMLTSAGPSSLLLLDEMAAGTDPSEGIALSIAVLECLLEKGSLVAATTHFNEIKTFAARTPGCQNGRMAFDPETLMPLYRLEIGEAGDSHAFAIARRFGLPESVMARAETLLAKKNSQPEPSRIAVPDVTGITLPVQPAKADSREHSAANHEKKENRPSFQKGDAVWIYPLKRAGVVYKPADERGNVIVQVKGEKLSFNQKRLKLYIARKELYPGETYDLDIVFESKANRKARHLMGRKHVEGLEIVIPEEESNS</sequence>
<dbReference type="Pfam" id="PF00488">
    <property type="entry name" value="MutS_V"/>
    <property type="match status" value="1"/>
</dbReference>
<dbReference type="InterPro" id="IPR036187">
    <property type="entry name" value="DNA_mismatch_repair_MutS_sf"/>
</dbReference>
<feature type="compositionally biased region" description="Basic and acidic residues" evidence="4">
    <location>
        <begin position="534"/>
        <end position="550"/>
    </location>
</feature>
<keyword evidence="2" id="KW-0067">ATP-binding</keyword>
<dbReference type="PROSITE" id="PS00486">
    <property type="entry name" value="DNA_MISMATCH_REPAIR_2"/>
    <property type="match status" value="1"/>
</dbReference>
<dbReference type="GO" id="GO:0045910">
    <property type="term" value="P:negative regulation of DNA recombination"/>
    <property type="evidence" value="ECO:0007669"/>
    <property type="project" value="InterPro"/>
</dbReference>
<dbReference type="NCBIfam" id="TIGR01069">
    <property type="entry name" value="mutS2"/>
    <property type="match status" value="1"/>
</dbReference>
<evidence type="ECO:0000259" key="5">
    <source>
        <dbReference type="PROSITE" id="PS00486"/>
    </source>
</evidence>
<dbReference type="InterPro" id="IPR045076">
    <property type="entry name" value="MutS"/>
</dbReference>
<dbReference type="SMART" id="SM00534">
    <property type="entry name" value="MUTSac"/>
    <property type="match status" value="1"/>
</dbReference>
<proteinExistence type="predicted"/>
<organism evidence="6 7">
    <name type="scientific">Paenibacillus nanensis</name>
    <dbReference type="NCBI Taxonomy" id="393251"/>
    <lineage>
        <taxon>Bacteria</taxon>
        <taxon>Bacillati</taxon>
        <taxon>Bacillota</taxon>
        <taxon>Bacilli</taxon>
        <taxon>Bacillales</taxon>
        <taxon>Paenibacillaceae</taxon>
        <taxon>Paenibacillus</taxon>
    </lineage>
</organism>
<feature type="domain" description="DNA mismatch repair proteins mutS family" evidence="5">
    <location>
        <begin position="403"/>
        <end position="419"/>
    </location>
</feature>
<feature type="region of interest" description="Disordered" evidence="4">
    <location>
        <begin position="531"/>
        <end position="552"/>
    </location>
</feature>
<dbReference type="PANTHER" id="PTHR48466:SF2">
    <property type="entry name" value="OS10G0509000 PROTEIN"/>
    <property type="match status" value="1"/>
</dbReference>
<dbReference type="Gene3D" id="3.40.50.300">
    <property type="entry name" value="P-loop containing nucleotide triphosphate hydrolases"/>
    <property type="match status" value="1"/>
</dbReference>
<dbReference type="SMART" id="SM00533">
    <property type="entry name" value="MUTSd"/>
    <property type="match status" value="1"/>
</dbReference>